<comment type="cofactor">
    <cofactor evidence="1">
        <name>[4Fe-4S] cluster</name>
        <dbReference type="ChEBI" id="CHEBI:49883"/>
    </cofactor>
</comment>
<reference evidence="17 18" key="1">
    <citation type="submission" date="2009-07" db="EMBL/GenBank/DDBJ databases">
        <authorList>
            <person name="Madupu R."/>
            <person name="Sebastian Y."/>
            <person name="Durkin A.S."/>
            <person name="Torralba M."/>
            <person name="Methe B."/>
            <person name="Sutton G.G."/>
            <person name="Strausberg R.L."/>
            <person name="Nelson K.E."/>
        </authorList>
    </citation>
    <scope>NUCLEOTIDE SEQUENCE [LARGE SCALE GENOMIC DNA]</scope>
    <source>
        <strain evidence="17 18">ATCC 35580</strain>
    </source>
</reference>
<dbReference type="Gene3D" id="3.40.50.12160">
    <property type="entry name" value="Methylthiotransferase, N-terminal domain"/>
    <property type="match status" value="1"/>
</dbReference>
<dbReference type="FunFam" id="3.80.30.20:FF:000001">
    <property type="entry name" value="tRNA-2-methylthio-N(6)-dimethylallyladenosine synthase 2"/>
    <property type="match status" value="1"/>
</dbReference>
<evidence type="ECO:0000256" key="4">
    <source>
        <dbReference type="ARBA" id="ARBA00022490"/>
    </source>
</evidence>
<dbReference type="GO" id="GO:0046872">
    <property type="term" value="F:metal ion binding"/>
    <property type="evidence" value="ECO:0007669"/>
    <property type="project" value="UniProtKB-KW"/>
</dbReference>
<keyword evidence="9" id="KW-0411">Iron-sulfur</keyword>
<keyword evidence="5 17" id="KW-0808">Transferase</keyword>
<keyword evidence="8" id="KW-0408">Iron</keyword>
<evidence type="ECO:0000256" key="5">
    <source>
        <dbReference type="ARBA" id="ARBA00022679"/>
    </source>
</evidence>
<dbReference type="SFLD" id="SFLDS00029">
    <property type="entry name" value="Radical_SAM"/>
    <property type="match status" value="1"/>
</dbReference>
<sequence length="456" mass="52173">MKYFIETYGCQMNFAESAALEQLLRERGWEAAEDIQHCNLLIVNTCSVRITAETRVFGRLGLFSAMKKKQDFTIILMGCMAQRLHDEIKSKFPLLDYVVGMFERDQFTKIFDAVERETFWEGSVAGNAKLASFCPQSSNEERYYFSERSYTEGTFQSFVPIMNGCNNFCTYCIVPYIRGREISRPVESILDEITFLSGKGVKEITLLGQNVNSYHGIDPTSGSKVNFPALLRAVSQTCTKQDVIKWIRFISSHPKDLSDELIEVMAEDPRVCKSLHLPVQNGSDEVLARMNRGYTVEQYLKIVEKLRNRIPNIVLTTDILIGFPGETQAEFEKTLDLMRTVQFDSAFMYHYNPREGTKAYNFPDRIPDAERINRLQQVIDLQQSITDLKMQQRVGSTVMMLVESQSRNNPDELFGHTEQGEMAVLAEKCDPKHIGHFMKVQLQSIKGKTFRAVPVV</sequence>
<keyword evidence="4" id="KW-0963">Cytoplasm</keyword>
<dbReference type="InterPro" id="IPR006638">
    <property type="entry name" value="Elp3/MiaA/NifB-like_rSAM"/>
</dbReference>
<evidence type="ECO:0000256" key="10">
    <source>
        <dbReference type="ARBA" id="ARBA00033765"/>
    </source>
</evidence>
<evidence type="ECO:0000256" key="9">
    <source>
        <dbReference type="ARBA" id="ARBA00023014"/>
    </source>
</evidence>
<dbReference type="InterPro" id="IPR006463">
    <property type="entry name" value="MiaB_methiolase"/>
</dbReference>
<evidence type="ECO:0000313" key="18">
    <source>
        <dbReference type="Proteomes" id="UP000004509"/>
    </source>
</evidence>
<dbReference type="InterPro" id="IPR007197">
    <property type="entry name" value="rSAM"/>
</dbReference>
<dbReference type="PROSITE" id="PS51918">
    <property type="entry name" value="RADICAL_SAM"/>
    <property type="match status" value="1"/>
</dbReference>
<evidence type="ECO:0000259" key="16">
    <source>
        <dbReference type="PROSITE" id="PS51918"/>
    </source>
</evidence>
<evidence type="ECO:0000256" key="8">
    <source>
        <dbReference type="ARBA" id="ARBA00023004"/>
    </source>
</evidence>
<dbReference type="GO" id="GO:0005829">
    <property type="term" value="C:cytosol"/>
    <property type="evidence" value="ECO:0007669"/>
    <property type="project" value="TreeGrafter"/>
</dbReference>
<evidence type="ECO:0000256" key="1">
    <source>
        <dbReference type="ARBA" id="ARBA00001966"/>
    </source>
</evidence>
<dbReference type="InterPro" id="IPR013848">
    <property type="entry name" value="Methylthiotransferase_N"/>
</dbReference>
<keyword evidence="3" id="KW-0004">4Fe-4S</keyword>
<dbReference type="InterPro" id="IPR020612">
    <property type="entry name" value="Methylthiotransferase_CS"/>
</dbReference>
<evidence type="ECO:0000256" key="3">
    <source>
        <dbReference type="ARBA" id="ARBA00022485"/>
    </source>
</evidence>
<dbReference type="PROSITE" id="PS51449">
    <property type="entry name" value="MTTASE_N"/>
    <property type="match status" value="1"/>
</dbReference>
<dbReference type="Proteomes" id="UP000004509">
    <property type="component" value="Unassembled WGS sequence"/>
</dbReference>
<feature type="domain" description="TRAM" evidence="14">
    <location>
        <begin position="391"/>
        <end position="456"/>
    </location>
</feature>
<keyword evidence="6" id="KW-0949">S-adenosyl-L-methionine</keyword>
<dbReference type="eggNOG" id="COG0621">
    <property type="taxonomic scope" value="Bacteria"/>
</dbReference>
<dbReference type="Pfam" id="PF00919">
    <property type="entry name" value="UPF0004"/>
    <property type="match status" value="1"/>
</dbReference>
<dbReference type="Pfam" id="PF01938">
    <property type="entry name" value="TRAM"/>
    <property type="match status" value="1"/>
</dbReference>
<dbReference type="PROSITE" id="PS50926">
    <property type="entry name" value="TRAM"/>
    <property type="match status" value="1"/>
</dbReference>
<evidence type="ECO:0000313" key="17">
    <source>
        <dbReference type="EMBL" id="EEV20866.1"/>
    </source>
</evidence>
<gene>
    <name evidence="17" type="primary">miaB</name>
    <name evidence="17" type="ORF">TREVI0001_1723</name>
</gene>
<evidence type="ECO:0000256" key="7">
    <source>
        <dbReference type="ARBA" id="ARBA00022723"/>
    </source>
</evidence>
<proteinExistence type="predicted"/>
<evidence type="ECO:0000256" key="12">
    <source>
        <dbReference type="ARBA" id="ARBA00080698"/>
    </source>
</evidence>
<dbReference type="CDD" id="cd01335">
    <property type="entry name" value="Radical_SAM"/>
    <property type="match status" value="1"/>
</dbReference>
<evidence type="ECO:0000256" key="2">
    <source>
        <dbReference type="ARBA" id="ARBA00003234"/>
    </source>
</evidence>
<dbReference type="Pfam" id="PF04055">
    <property type="entry name" value="Radical_SAM"/>
    <property type="match status" value="1"/>
</dbReference>
<dbReference type="GO" id="GO:0035597">
    <property type="term" value="F:tRNA-2-methylthio-N(6)-dimethylallyladenosine(37) synthase activity"/>
    <property type="evidence" value="ECO:0007669"/>
    <property type="project" value="UniProtKB-EC"/>
</dbReference>
<comment type="caution">
    <text evidence="17">The sequence shown here is derived from an EMBL/GenBank/DDBJ whole genome shotgun (WGS) entry which is preliminary data.</text>
</comment>
<dbReference type="OrthoDB" id="9805215at2"/>
<evidence type="ECO:0000256" key="13">
    <source>
        <dbReference type="ARBA" id="ARBA00081141"/>
    </source>
</evidence>
<dbReference type="EC" id="2.8.4.3" evidence="10"/>
<dbReference type="GO" id="GO:0051539">
    <property type="term" value="F:4 iron, 4 sulfur cluster binding"/>
    <property type="evidence" value="ECO:0007669"/>
    <property type="project" value="UniProtKB-KW"/>
</dbReference>
<dbReference type="SFLD" id="SFLDG01061">
    <property type="entry name" value="methylthiotransferase"/>
    <property type="match status" value="1"/>
</dbReference>
<accession>C8PP03</accession>
<dbReference type="SFLD" id="SFLDF00273">
    <property type="entry name" value="(dimethylallyl)adenosine_tRNA"/>
    <property type="match status" value="1"/>
</dbReference>
<dbReference type="SUPFAM" id="SSF102114">
    <property type="entry name" value="Radical SAM enzymes"/>
    <property type="match status" value="1"/>
</dbReference>
<dbReference type="PANTHER" id="PTHR43020:SF2">
    <property type="entry name" value="MITOCHONDRIAL TRNA METHYLTHIOTRANSFERASE CDK5RAP1"/>
    <property type="match status" value="1"/>
</dbReference>
<dbReference type="EMBL" id="ACYH01000024">
    <property type="protein sequence ID" value="EEV20866.1"/>
    <property type="molecule type" value="Genomic_DNA"/>
</dbReference>
<dbReference type="STRING" id="596324.TREVI0001_1723"/>
<dbReference type="RefSeq" id="WP_006188271.1">
    <property type="nucleotide sequence ID" value="NZ_ACYH01000024.1"/>
</dbReference>
<dbReference type="NCBIfam" id="TIGR00089">
    <property type="entry name" value="MiaB/RimO family radical SAM methylthiotransferase"/>
    <property type="match status" value="1"/>
</dbReference>
<protein>
    <recommendedName>
        <fullName evidence="11">tRNA-2-methylthio-N(6)-dimethylallyladenosine synthase</fullName>
        <ecNumber evidence="10">2.8.4.3</ecNumber>
    </recommendedName>
    <alternativeName>
        <fullName evidence="13">(Dimethylallyl)adenosine tRNA methylthiotransferase MiaB</fullName>
    </alternativeName>
    <alternativeName>
        <fullName evidence="12">tRNA-i(6)A37 methylthiotransferase</fullName>
    </alternativeName>
</protein>
<dbReference type="FunFam" id="3.40.50.12160:FF:000003">
    <property type="entry name" value="CDK5 regulatory subunit-associated protein 1"/>
    <property type="match status" value="1"/>
</dbReference>
<dbReference type="PROSITE" id="PS01278">
    <property type="entry name" value="MTTASE_RADICAL"/>
    <property type="match status" value="1"/>
</dbReference>
<feature type="domain" description="Radical SAM core" evidence="16">
    <location>
        <begin position="151"/>
        <end position="389"/>
    </location>
</feature>
<dbReference type="PANTHER" id="PTHR43020">
    <property type="entry name" value="CDK5 REGULATORY SUBUNIT-ASSOCIATED PROTEIN 1"/>
    <property type="match status" value="1"/>
</dbReference>
<dbReference type="InterPro" id="IPR005839">
    <property type="entry name" value="Methylthiotransferase"/>
</dbReference>
<keyword evidence="7" id="KW-0479">Metal-binding</keyword>
<dbReference type="InterPro" id="IPR038135">
    <property type="entry name" value="Methylthiotransferase_N_sf"/>
</dbReference>
<dbReference type="AlphaFoldDB" id="C8PP03"/>
<evidence type="ECO:0000259" key="15">
    <source>
        <dbReference type="PROSITE" id="PS51449"/>
    </source>
</evidence>
<evidence type="ECO:0000256" key="11">
    <source>
        <dbReference type="ARBA" id="ARBA00068570"/>
    </source>
</evidence>
<dbReference type="Gene3D" id="3.80.30.20">
    <property type="entry name" value="tm_1862 like domain"/>
    <property type="match status" value="1"/>
</dbReference>
<organism evidence="17 18">
    <name type="scientific">Treponema vincentii ATCC 35580</name>
    <dbReference type="NCBI Taxonomy" id="596324"/>
    <lineage>
        <taxon>Bacteria</taxon>
        <taxon>Pseudomonadati</taxon>
        <taxon>Spirochaetota</taxon>
        <taxon>Spirochaetia</taxon>
        <taxon>Spirochaetales</taxon>
        <taxon>Treponemataceae</taxon>
        <taxon>Treponema</taxon>
    </lineage>
</organism>
<name>C8PP03_9SPIR</name>
<dbReference type="SFLD" id="SFLDG01082">
    <property type="entry name" value="B12-binding_domain_containing"/>
    <property type="match status" value="1"/>
</dbReference>
<comment type="function">
    <text evidence="2">Catalyzes the methylthiolation of N6-(dimethylallyl)adenosine (i(6)A), leading to the formation of 2-methylthio-N6-(dimethylallyl)adenosine (ms(2)i(6)A) at position 37 in tRNAs that read codons beginning with uridine.</text>
</comment>
<evidence type="ECO:0000256" key="6">
    <source>
        <dbReference type="ARBA" id="ARBA00022691"/>
    </source>
</evidence>
<dbReference type="InterPro" id="IPR058240">
    <property type="entry name" value="rSAM_sf"/>
</dbReference>
<dbReference type="InterPro" id="IPR002792">
    <property type="entry name" value="TRAM_dom"/>
</dbReference>
<dbReference type="NCBIfam" id="TIGR01574">
    <property type="entry name" value="miaB-methiolase"/>
    <property type="match status" value="1"/>
</dbReference>
<dbReference type="InterPro" id="IPR023404">
    <property type="entry name" value="rSAM_horseshoe"/>
</dbReference>
<evidence type="ECO:0000259" key="14">
    <source>
        <dbReference type="PROSITE" id="PS50926"/>
    </source>
</evidence>
<feature type="domain" description="MTTase N-terminal" evidence="15">
    <location>
        <begin position="1"/>
        <end position="116"/>
    </location>
</feature>
<dbReference type="SMART" id="SM00729">
    <property type="entry name" value="Elp3"/>
    <property type="match status" value="1"/>
</dbReference>